<evidence type="ECO:0000313" key="2">
    <source>
        <dbReference type="Proteomes" id="UP000283589"/>
    </source>
</evidence>
<organism evidence="1 2">
    <name type="scientific">Butyricimonas virosa</name>
    <dbReference type="NCBI Taxonomy" id="544645"/>
    <lineage>
        <taxon>Bacteria</taxon>
        <taxon>Pseudomonadati</taxon>
        <taxon>Bacteroidota</taxon>
        <taxon>Bacteroidia</taxon>
        <taxon>Bacteroidales</taxon>
        <taxon>Odoribacteraceae</taxon>
        <taxon>Butyricimonas</taxon>
    </lineage>
</organism>
<comment type="caution">
    <text evidence="1">The sequence shown here is derived from an EMBL/GenBank/DDBJ whole genome shotgun (WGS) entry which is preliminary data.</text>
</comment>
<reference evidence="1 2" key="1">
    <citation type="submission" date="2018-08" db="EMBL/GenBank/DDBJ databases">
        <title>A genome reference for cultivated species of the human gut microbiota.</title>
        <authorList>
            <person name="Zou Y."/>
            <person name="Xue W."/>
            <person name="Luo G."/>
        </authorList>
    </citation>
    <scope>NUCLEOTIDE SEQUENCE [LARGE SCALE GENOMIC DNA]</scope>
    <source>
        <strain evidence="1 2">AF14-49</strain>
    </source>
</reference>
<dbReference type="EMBL" id="QRZA01000033">
    <property type="protein sequence ID" value="RGV31397.1"/>
    <property type="molecule type" value="Genomic_DNA"/>
</dbReference>
<name>A0A412WVN2_9BACT</name>
<dbReference type="AlphaFoldDB" id="A0A412WVN2"/>
<sequence>MFIKHDLQHIIIIKYKHFSKKYLMIFKFTDNFIFFKKKSINPLQSSKIALHLHPQSSNTGA</sequence>
<gene>
    <name evidence="1" type="ORF">DWW18_17460</name>
</gene>
<proteinExistence type="predicted"/>
<evidence type="ECO:0000313" key="1">
    <source>
        <dbReference type="EMBL" id="RGV31397.1"/>
    </source>
</evidence>
<accession>A0A412WVN2</accession>
<protein>
    <submittedName>
        <fullName evidence="1">Uncharacterized protein</fullName>
    </submittedName>
</protein>
<dbReference type="Proteomes" id="UP000283589">
    <property type="component" value="Unassembled WGS sequence"/>
</dbReference>